<dbReference type="InterPro" id="IPR038883">
    <property type="entry name" value="AN11006-like"/>
</dbReference>
<name>A0A9Q8PLY6_PASFU</name>
<keyword evidence="3" id="KW-1185">Reference proteome</keyword>
<gene>
    <name evidence="2" type="ORF">CLAFUR5_13765</name>
</gene>
<reference evidence="2" key="2">
    <citation type="journal article" date="2022" name="Microb. Genom.">
        <title>A chromosome-scale genome assembly of the tomato pathogen Cladosporium fulvum reveals a compartmentalized genome architecture and the presence of a dispensable chromosome.</title>
        <authorList>
            <person name="Zaccaron A.Z."/>
            <person name="Chen L.H."/>
            <person name="Samaras A."/>
            <person name="Stergiopoulos I."/>
        </authorList>
    </citation>
    <scope>NUCLEOTIDE SEQUENCE</scope>
    <source>
        <strain evidence="2">Race5_Kim</strain>
    </source>
</reference>
<evidence type="ECO:0000313" key="2">
    <source>
        <dbReference type="EMBL" id="UJO24817.1"/>
    </source>
</evidence>
<dbReference type="EMBL" id="CP090174">
    <property type="protein sequence ID" value="UJO24817.1"/>
    <property type="molecule type" value="Genomic_DNA"/>
</dbReference>
<dbReference type="AlphaFoldDB" id="A0A9Q8PLY6"/>
<sequence>MIPNSIVLAGAGFIFGAILLPLSRRKWAHPHISHQISLVQPGSAAKQSCHHEQEQSPFFALPGELRNEIYRLVLVRKGWNRRIKYSASGYDRPALLNTCKAIRAETLKIFYHENDFITTVHNFDTNHIIRWEQQLERITASLGDDNISIGQSSDVDFTQASWPNLMVWLRRWHAGEVFGSPDTPKEILEAQLGRGRLVEHVVGGMSGMVDAMDDEPWEKVEKVLVGWRSALVSRDRKWKDD</sequence>
<keyword evidence="1" id="KW-1133">Transmembrane helix</keyword>
<dbReference type="PANTHER" id="PTHR42085">
    <property type="entry name" value="F-BOX DOMAIN-CONTAINING PROTEIN"/>
    <property type="match status" value="1"/>
</dbReference>
<dbReference type="RefSeq" id="XP_047769183.1">
    <property type="nucleotide sequence ID" value="XM_047912913.1"/>
</dbReference>
<keyword evidence="1" id="KW-0812">Transmembrane</keyword>
<dbReference type="KEGG" id="ffu:CLAFUR5_13765"/>
<reference evidence="2" key="1">
    <citation type="submission" date="2021-12" db="EMBL/GenBank/DDBJ databases">
        <authorList>
            <person name="Zaccaron A."/>
            <person name="Stergiopoulos I."/>
        </authorList>
    </citation>
    <scope>NUCLEOTIDE SEQUENCE</scope>
    <source>
        <strain evidence="2">Race5_Kim</strain>
    </source>
</reference>
<dbReference type="Proteomes" id="UP000756132">
    <property type="component" value="Chromosome 12"/>
</dbReference>
<feature type="transmembrane region" description="Helical" evidence="1">
    <location>
        <begin position="6"/>
        <end position="23"/>
    </location>
</feature>
<evidence type="ECO:0000256" key="1">
    <source>
        <dbReference type="SAM" id="Phobius"/>
    </source>
</evidence>
<dbReference type="GeneID" id="71993643"/>
<proteinExistence type="predicted"/>
<accession>A0A9Q8PLY6</accession>
<protein>
    <submittedName>
        <fullName evidence="2">Uncharacterized protein</fullName>
    </submittedName>
</protein>
<dbReference type="PANTHER" id="PTHR42085:SF2">
    <property type="entry name" value="F-BOX DOMAIN-CONTAINING PROTEIN"/>
    <property type="match status" value="1"/>
</dbReference>
<evidence type="ECO:0000313" key="3">
    <source>
        <dbReference type="Proteomes" id="UP000756132"/>
    </source>
</evidence>
<organism evidence="2 3">
    <name type="scientific">Passalora fulva</name>
    <name type="common">Tomato leaf mold</name>
    <name type="synonym">Cladosporium fulvum</name>
    <dbReference type="NCBI Taxonomy" id="5499"/>
    <lineage>
        <taxon>Eukaryota</taxon>
        <taxon>Fungi</taxon>
        <taxon>Dikarya</taxon>
        <taxon>Ascomycota</taxon>
        <taxon>Pezizomycotina</taxon>
        <taxon>Dothideomycetes</taxon>
        <taxon>Dothideomycetidae</taxon>
        <taxon>Mycosphaerellales</taxon>
        <taxon>Mycosphaerellaceae</taxon>
        <taxon>Fulvia</taxon>
    </lineage>
</organism>
<keyword evidence="1" id="KW-0472">Membrane</keyword>
<dbReference type="OrthoDB" id="2951834at2759"/>